<keyword evidence="2" id="KW-1185">Reference proteome</keyword>
<dbReference type="EMBL" id="QRAP01000001">
    <property type="protein sequence ID" value="RDK97382.1"/>
    <property type="molecule type" value="Genomic_DNA"/>
</dbReference>
<comment type="caution">
    <text evidence="1">The sequence shown here is derived from an EMBL/GenBank/DDBJ whole genome shotgun (WGS) entry which is preliminary data.</text>
</comment>
<dbReference type="RefSeq" id="WP_115457106.1">
    <property type="nucleotide sequence ID" value="NZ_QRAP01000001.1"/>
</dbReference>
<name>A0A370R4N1_9GAMM</name>
<protein>
    <submittedName>
        <fullName evidence="1">Uncharacterized protein</fullName>
    </submittedName>
</protein>
<sequence>MSASVHTIRARQEDIADFRRSMACLKQLMQQWEALNQQNTQADAEKAAKIRRRYQEMVAFGRNLYPHSAANFAAMTDQVPGMIEFIREDMRQTQEMMIDAEAGALMQQRRGRENAAVLLAELQRRMPEHTELIQRLSALAQGENGDTQVLNQALRLLQPQGDILTERQRALAESLKPQAYQAETWQAQDAAQADARLRRIERHIAELVILDPERDIRDIRRRSAELSQLAQDHRWDTLSDSLILELAQATREARARVDGRQELGVLIAGLESFDADELAPLIETLQQALQARDPGTLAGAIARANEATQKQQAKIAALARREAVLEGLAKLGYEVREEMAGVWLKEGRVVIGKPATPGYGLELGGGAESPRFQARTVAFSAERDTRRDEDIDALWCGEHQQLQALLAESGNDLSIDRALPPGGAALRVVEKAGEQAIQRQAAVRREREFK</sequence>
<dbReference type="AlphaFoldDB" id="A0A370R4N1"/>
<evidence type="ECO:0000313" key="2">
    <source>
        <dbReference type="Proteomes" id="UP000254848"/>
    </source>
</evidence>
<dbReference type="Proteomes" id="UP000254848">
    <property type="component" value="Unassembled WGS sequence"/>
</dbReference>
<gene>
    <name evidence="1" type="ORF">C8D90_101830</name>
</gene>
<dbReference type="OrthoDB" id="238413at2"/>
<organism evidence="1 2">
    <name type="scientific">Enterobacillus tribolii</name>
    <dbReference type="NCBI Taxonomy" id="1487935"/>
    <lineage>
        <taxon>Bacteria</taxon>
        <taxon>Pseudomonadati</taxon>
        <taxon>Pseudomonadota</taxon>
        <taxon>Gammaproteobacteria</taxon>
        <taxon>Enterobacterales</taxon>
        <taxon>Hafniaceae</taxon>
        <taxon>Enterobacillus</taxon>
    </lineage>
</organism>
<proteinExistence type="predicted"/>
<reference evidence="1 2" key="1">
    <citation type="submission" date="2018-07" db="EMBL/GenBank/DDBJ databases">
        <title>Genomic Encyclopedia of Type Strains, Phase IV (KMG-IV): sequencing the most valuable type-strain genomes for metagenomic binning, comparative biology and taxonomic classification.</title>
        <authorList>
            <person name="Goeker M."/>
        </authorList>
    </citation>
    <scope>NUCLEOTIDE SEQUENCE [LARGE SCALE GENOMIC DNA]</scope>
    <source>
        <strain evidence="1 2">DSM 103736</strain>
    </source>
</reference>
<accession>A0A370R4N1</accession>
<evidence type="ECO:0000313" key="1">
    <source>
        <dbReference type="EMBL" id="RDK97382.1"/>
    </source>
</evidence>